<name>A0ABV5EQ56_9MICO</name>
<dbReference type="Proteomes" id="UP001589643">
    <property type="component" value="Unassembled WGS sequence"/>
</dbReference>
<reference evidence="1 2" key="1">
    <citation type="submission" date="2024-08" db="EMBL/GenBank/DDBJ databases">
        <title>Heavy metals resistant antinobacteria isolated from wastewater.</title>
        <authorList>
            <person name="Roman Ponce B."/>
            <person name="Blanco Mercado M.A."/>
            <person name="Avila Aldana I.N."/>
            <person name="Morales Arrieta S."/>
        </authorList>
    </citation>
    <scope>NUCLEOTIDE SEQUENCE [LARGE SCALE GENOMIC DNA]</scope>
    <source>
        <strain evidence="2">sma-1</strain>
    </source>
</reference>
<gene>
    <name evidence="1" type="ORF">AB7P39_04495</name>
</gene>
<evidence type="ECO:0000313" key="2">
    <source>
        <dbReference type="Proteomes" id="UP001589643"/>
    </source>
</evidence>
<dbReference type="RefSeq" id="WP_112616315.1">
    <property type="nucleotide sequence ID" value="NZ_JBHLHV010000001.1"/>
</dbReference>
<evidence type="ECO:0000313" key="1">
    <source>
        <dbReference type="EMBL" id="MFB8892101.1"/>
    </source>
</evidence>
<accession>A0ABV5EQ56</accession>
<comment type="caution">
    <text evidence="1">The sequence shown here is derived from an EMBL/GenBank/DDBJ whole genome shotgun (WGS) entry which is preliminary data.</text>
</comment>
<dbReference type="EMBL" id="JBHLHV010000001">
    <property type="protein sequence ID" value="MFB8892101.1"/>
    <property type="molecule type" value="Genomic_DNA"/>
</dbReference>
<keyword evidence="2" id="KW-1185">Reference proteome</keyword>
<organism evidence="1 2">
    <name type="scientific">Microbacterium plantarum</name>
    <dbReference type="NCBI Taxonomy" id="1816425"/>
    <lineage>
        <taxon>Bacteria</taxon>
        <taxon>Bacillati</taxon>
        <taxon>Actinomycetota</taxon>
        <taxon>Actinomycetes</taxon>
        <taxon>Micrococcales</taxon>
        <taxon>Microbacteriaceae</taxon>
        <taxon>Microbacterium</taxon>
    </lineage>
</organism>
<protein>
    <submittedName>
        <fullName evidence="1">Uncharacterized protein</fullName>
    </submittedName>
</protein>
<sequence length="204" mass="22583">MNRLRADVLGQSYPEFSVVLPDGWEEFTTTQAAQAALMGRASERLSAAHRPELAAQLRAITTRAFSKMRATGTERFYIQTRAWSNDLLLPLSITASVREATAQKTLDAQVADLIRTRGATALRDDRRFVRWESESTLALGTERARQYTTTYLTPIPGTERREALHLVAVAVAPADGSVPRSHPLVAGMFELSDAVVSTLHWSTR</sequence>
<proteinExistence type="predicted"/>